<dbReference type="Gene3D" id="1.20.90.10">
    <property type="entry name" value="Phospholipase A2 domain"/>
    <property type="match status" value="1"/>
</dbReference>
<evidence type="ECO:0000313" key="4">
    <source>
        <dbReference type="EMBL" id="KAL3107041.1"/>
    </source>
</evidence>
<evidence type="ECO:0000256" key="2">
    <source>
        <dbReference type="ARBA" id="ARBA00022525"/>
    </source>
</evidence>
<protein>
    <recommendedName>
        <fullName evidence="3">Phospholipase A2-like central domain-containing protein</fullName>
    </recommendedName>
</protein>
<dbReference type="PROSITE" id="PS00118">
    <property type="entry name" value="PA2_HIS"/>
    <property type="match status" value="1"/>
</dbReference>
<feature type="domain" description="Phospholipase A2-like central" evidence="3">
    <location>
        <begin position="1"/>
        <end position="73"/>
    </location>
</feature>
<dbReference type="GO" id="GO:0005576">
    <property type="term" value="C:extracellular region"/>
    <property type="evidence" value="ECO:0007669"/>
    <property type="project" value="UniProtKB-SubCell"/>
</dbReference>
<dbReference type="InterPro" id="IPR036444">
    <property type="entry name" value="PLipase_A2_dom_sf"/>
</dbReference>
<evidence type="ECO:0000313" key="5">
    <source>
        <dbReference type="Proteomes" id="UP001620626"/>
    </source>
</evidence>
<dbReference type="Pfam" id="PF00068">
    <property type="entry name" value="Phospholip_A2_1"/>
    <property type="match status" value="1"/>
</dbReference>
<dbReference type="Proteomes" id="UP001620626">
    <property type="component" value="Unassembled WGS sequence"/>
</dbReference>
<keyword evidence="5" id="KW-1185">Reference proteome</keyword>
<dbReference type="EMBL" id="JBICBT010000626">
    <property type="protein sequence ID" value="KAL3107041.1"/>
    <property type="molecule type" value="Genomic_DNA"/>
</dbReference>
<comment type="subcellular location">
    <subcellularLocation>
        <location evidence="1">Secreted</location>
    </subcellularLocation>
</comment>
<dbReference type="AlphaFoldDB" id="A0ABD2KVR4"/>
<comment type="caution">
    <text evidence="4">The sequence shown here is derived from an EMBL/GenBank/DDBJ whole genome shotgun (WGS) entry which is preliminary data.</text>
</comment>
<evidence type="ECO:0000256" key="1">
    <source>
        <dbReference type="ARBA" id="ARBA00004613"/>
    </source>
</evidence>
<sequence>MAKCHLGYDISVYNGHGCWCAVNDGIKKKSVDAIDECCALHEKCYVNSSCKNVLQKFLFYPYNWTCDGINYKAYEKIKRGKAYVTLPKSRPTIKCTSVNVGCKKDMCNCDNAEKDVHRLPITADSLSWAITVGPARLGRHGWAGTVGPARLGRHGWAGTVGPSRLGRHGWAGTVGPARLGRHVWAGTVGPSRLGRHGWAGTRKVSALLWLKIGEDQTEQLDFCEEKNETDFGIANLFNDN</sequence>
<accession>A0ABD2KVR4</accession>
<name>A0ABD2KVR4_9BILA</name>
<dbReference type="InterPro" id="IPR016090">
    <property type="entry name" value="PLA2-like_dom"/>
</dbReference>
<dbReference type="InterPro" id="IPR033113">
    <property type="entry name" value="PLA2_histidine"/>
</dbReference>
<proteinExistence type="predicted"/>
<evidence type="ECO:0000259" key="3">
    <source>
        <dbReference type="Pfam" id="PF00068"/>
    </source>
</evidence>
<reference evidence="4 5" key="1">
    <citation type="submission" date="2024-10" db="EMBL/GenBank/DDBJ databases">
        <authorList>
            <person name="Kim D."/>
        </authorList>
    </citation>
    <scope>NUCLEOTIDE SEQUENCE [LARGE SCALE GENOMIC DNA]</scope>
    <source>
        <strain evidence="4">BH-2024</strain>
    </source>
</reference>
<gene>
    <name evidence="4" type="ORF">niasHT_019437</name>
</gene>
<keyword evidence="2" id="KW-0964">Secreted</keyword>
<dbReference type="SUPFAM" id="SSF48619">
    <property type="entry name" value="Phospholipase A2, PLA2"/>
    <property type="match status" value="1"/>
</dbReference>
<organism evidence="4 5">
    <name type="scientific">Heterodera trifolii</name>
    <dbReference type="NCBI Taxonomy" id="157864"/>
    <lineage>
        <taxon>Eukaryota</taxon>
        <taxon>Metazoa</taxon>
        <taxon>Ecdysozoa</taxon>
        <taxon>Nematoda</taxon>
        <taxon>Chromadorea</taxon>
        <taxon>Rhabditida</taxon>
        <taxon>Tylenchina</taxon>
        <taxon>Tylenchomorpha</taxon>
        <taxon>Tylenchoidea</taxon>
        <taxon>Heteroderidae</taxon>
        <taxon>Heteroderinae</taxon>
        <taxon>Heterodera</taxon>
    </lineage>
</organism>